<dbReference type="PANTHER" id="PTHR48045:SF31">
    <property type="entry name" value="UDP-GLYCOSYLTRANSFERASE 76B1-LIKE"/>
    <property type="match status" value="1"/>
</dbReference>
<proteinExistence type="predicted"/>
<dbReference type="FunFam" id="3.40.50.2000:FF:000060">
    <property type="entry name" value="Glycosyltransferase"/>
    <property type="match status" value="1"/>
</dbReference>
<reference evidence="3 4" key="1">
    <citation type="submission" date="2024-09" db="EMBL/GenBank/DDBJ databases">
        <title>Chromosome-scale assembly of Riccia sorocarpa.</title>
        <authorList>
            <person name="Paukszto L."/>
        </authorList>
    </citation>
    <scope>NUCLEOTIDE SEQUENCE [LARGE SCALE GENOMIC DNA]</scope>
    <source>
        <strain evidence="3">LP-2024</strain>
        <tissue evidence="3">Aerial parts of the thallus</tissue>
    </source>
</reference>
<evidence type="ECO:0000313" key="4">
    <source>
        <dbReference type="Proteomes" id="UP001633002"/>
    </source>
</evidence>
<evidence type="ECO:0000313" key="3">
    <source>
        <dbReference type="EMBL" id="KAL3698743.1"/>
    </source>
</evidence>
<sequence length="494" mass="55542">MAITERQRRPHILLVPLSAIGHFRPILHILYYLADQPYNNVVVTVMGNKNPIAEVEGLRKRGDFKGLDLRLEEVFGEIPQVLDPFFSHRANAISEAMERDFEPVKRRLIREKNAFEAPTSVVGDMLFDWLADLASELSISWFPLYSSGPSFATSVIELPNLISKGLTQTNPQKLDANLSLPGLSFCRVRDLTGEIFEFSEYFARHFENMKRSTALLMNTAEESDEQAGSVIALRDRLEQMAKAERFQAPRVLSIGPLIRMPGFTSKNEPLRKFAVDAASTPCLQWLDKQESQSVLYISFGSHANITPDLMLELAHGLESSGVPFLWVLRVKAPHTVESVLPPEFEARLDASGRGFIEKGWAPQWQILRHASIGGFLSHCGWNSTMEGICAGVPFITWPLNADQPLNARFVTEAVKVGIPISLKDTTVGGYLVVSREEVKQAVRALMLENKRQELRNNVQRLKKRTAESVMEGHSSYETLHSFLREITSLSSQLR</sequence>
<dbReference type="GO" id="GO:0016740">
    <property type="term" value="F:transferase activity"/>
    <property type="evidence" value="ECO:0007669"/>
    <property type="project" value="UniProtKB-KW"/>
</dbReference>
<keyword evidence="4" id="KW-1185">Reference proteome</keyword>
<evidence type="ECO:0000256" key="1">
    <source>
        <dbReference type="ARBA" id="ARBA00022679"/>
    </source>
</evidence>
<protein>
    <recommendedName>
        <fullName evidence="5">Glycosyltransferase</fullName>
    </recommendedName>
</protein>
<comment type="caution">
    <text evidence="3">The sequence shown here is derived from an EMBL/GenBank/DDBJ whole genome shotgun (WGS) entry which is preliminary data.</text>
</comment>
<gene>
    <name evidence="3" type="ORF">R1sor_012819</name>
</gene>
<name>A0ABD3I4X9_9MARC</name>
<dbReference type="EMBL" id="JBJQOH010000002">
    <property type="protein sequence ID" value="KAL3698743.1"/>
    <property type="molecule type" value="Genomic_DNA"/>
</dbReference>
<dbReference type="Gene3D" id="3.40.50.2000">
    <property type="entry name" value="Glycogen Phosphorylase B"/>
    <property type="match status" value="2"/>
</dbReference>
<evidence type="ECO:0008006" key="5">
    <source>
        <dbReference type="Google" id="ProtNLM"/>
    </source>
</evidence>
<organism evidence="3 4">
    <name type="scientific">Riccia sorocarpa</name>
    <dbReference type="NCBI Taxonomy" id="122646"/>
    <lineage>
        <taxon>Eukaryota</taxon>
        <taxon>Viridiplantae</taxon>
        <taxon>Streptophyta</taxon>
        <taxon>Embryophyta</taxon>
        <taxon>Marchantiophyta</taxon>
        <taxon>Marchantiopsida</taxon>
        <taxon>Marchantiidae</taxon>
        <taxon>Marchantiales</taxon>
        <taxon>Ricciaceae</taxon>
        <taxon>Riccia</taxon>
    </lineage>
</organism>
<dbReference type="Pfam" id="PF00201">
    <property type="entry name" value="UDPGT"/>
    <property type="match status" value="1"/>
</dbReference>
<accession>A0ABD3I4X9</accession>
<keyword evidence="1" id="KW-0808">Transferase</keyword>
<evidence type="ECO:0000256" key="2">
    <source>
        <dbReference type="SAM" id="Coils"/>
    </source>
</evidence>
<dbReference type="SUPFAM" id="SSF53756">
    <property type="entry name" value="UDP-Glycosyltransferase/glycogen phosphorylase"/>
    <property type="match status" value="1"/>
</dbReference>
<feature type="coiled-coil region" evidence="2">
    <location>
        <begin position="435"/>
        <end position="471"/>
    </location>
</feature>
<dbReference type="CDD" id="cd03784">
    <property type="entry name" value="GT1_Gtf-like"/>
    <property type="match status" value="1"/>
</dbReference>
<dbReference type="PANTHER" id="PTHR48045">
    <property type="entry name" value="UDP-GLYCOSYLTRANSFERASE 72B1"/>
    <property type="match status" value="1"/>
</dbReference>
<dbReference type="Proteomes" id="UP001633002">
    <property type="component" value="Unassembled WGS sequence"/>
</dbReference>
<dbReference type="AlphaFoldDB" id="A0ABD3I4X9"/>
<dbReference type="InterPro" id="IPR002213">
    <property type="entry name" value="UDP_glucos_trans"/>
</dbReference>
<keyword evidence="2" id="KW-0175">Coiled coil</keyword>